<dbReference type="PANTHER" id="PTHR21337">
    <property type="entry name" value="PHOSPHO-2-DEHYDRO-3-DEOXYHEPTONATE ALDOLASE 1, 2"/>
    <property type="match status" value="1"/>
</dbReference>
<dbReference type="OrthoDB" id="9766852at2"/>
<dbReference type="AlphaFoldDB" id="A0A179B0H6"/>
<dbReference type="InterPro" id="IPR013785">
    <property type="entry name" value="Aldolase_TIM"/>
</dbReference>
<proteinExistence type="inferred from homology"/>
<reference evidence="5 6" key="1">
    <citation type="submission" date="2016-04" db="EMBL/GenBank/DDBJ databases">
        <title>Peptidophaga gingivicola gen. nov., sp. nov., isolated from human subgingival plaque.</title>
        <authorList>
            <person name="Beall C.J."/>
            <person name="Mokrzan E.M."/>
            <person name="Griffen A.L."/>
            <person name="Leys E.J."/>
        </authorList>
    </citation>
    <scope>NUCLEOTIDE SEQUENCE [LARGE SCALE GENOMIC DNA]</scope>
    <source>
        <strain evidence="5 6">BA112</strain>
    </source>
</reference>
<dbReference type="NCBIfam" id="TIGR01358">
    <property type="entry name" value="DAHP_synth_II"/>
    <property type="match status" value="1"/>
</dbReference>
<comment type="cofactor">
    <cofactor evidence="3">
        <name>Mn(2+)</name>
        <dbReference type="ChEBI" id="CHEBI:29035"/>
    </cofactor>
    <cofactor evidence="3">
        <name>Co(2+)</name>
        <dbReference type="ChEBI" id="CHEBI:48828"/>
    </cofactor>
    <cofactor evidence="3">
        <name>Cd(2+)</name>
        <dbReference type="ChEBI" id="CHEBI:48775"/>
    </cofactor>
    <text evidence="3">Binds 1 divalent cation per subunit. The enzyme is active with manganese, cobalt or cadmium ions.</text>
</comment>
<feature type="binding site" evidence="3">
    <location>
        <position position="295"/>
    </location>
    <ligand>
        <name>phosphoenolpyruvate</name>
        <dbReference type="ChEBI" id="CHEBI:58702"/>
    </ligand>
</feature>
<dbReference type="RefSeq" id="WP_064231859.1">
    <property type="nucleotide sequence ID" value="NZ_LVZK01000003.1"/>
</dbReference>
<accession>A0A179B0H6</accession>
<keyword evidence="4" id="KW-0057">Aromatic amino acid biosynthesis</keyword>
<dbReference type="EC" id="2.5.1.54" evidence="4"/>
<protein>
    <recommendedName>
        <fullName evidence="4">Phospho-2-dehydro-3-deoxyheptonate aldolase</fullName>
        <ecNumber evidence="4">2.5.1.54</ecNumber>
    </recommendedName>
</protein>
<name>A0A179B0H6_9ACTO</name>
<feature type="binding site" evidence="3">
    <location>
        <position position="116"/>
    </location>
    <ligand>
        <name>phosphoenolpyruvate</name>
        <dbReference type="ChEBI" id="CHEBI:58702"/>
    </ligand>
</feature>
<feature type="binding site" evidence="3">
    <location>
        <position position="77"/>
    </location>
    <ligand>
        <name>Mn(2+)</name>
        <dbReference type="ChEBI" id="CHEBI:29035"/>
    </ligand>
</feature>
<dbReference type="InterPro" id="IPR002480">
    <property type="entry name" value="DAHP_synth_2"/>
</dbReference>
<keyword evidence="3" id="KW-0104">Cadmium</keyword>
<evidence type="ECO:0000256" key="1">
    <source>
        <dbReference type="ARBA" id="ARBA00008911"/>
    </source>
</evidence>
<keyword evidence="3" id="KW-0464">Manganese</keyword>
<feature type="binding site" evidence="3">
    <location>
        <position position="326"/>
    </location>
    <ligand>
        <name>phosphoenolpyruvate</name>
        <dbReference type="ChEBI" id="CHEBI:58702"/>
    </ligand>
</feature>
<comment type="caution">
    <text evidence="5">The sequence shown here is derived from an EMBL/GenBank/DDBJ whole genome shotgun (WGS) entry which is preliminary data.</text>
</comment>
<dbReference type="GO" id="GO:0003849">
    <property type="term" value="F:3-deoxy-7-phosphoheptulonate synthase activity"/>
    <property type="evidence" value="ECO:0007669"/>
    <property type="project" value="UniProtKB-EC"/>
</dbReference>
<evidence type="ECO:0000256" key="2">
    <source>
        <dbReference type="ARBA" id="ARBA00022679"/>
    </source>
</evidence>
<keyword evidence="4" id="KW-0028">Amino-acid biosynthesis</keyword>
<feature type="binding site" evidence="3">
    <location>
        <position position="358"/>
    </location>
    <ligand>
        <name>Mn(2+)</name>
        <dbReference type="ChEBI" id="CHEBI:29035"/>
    </ligand>
</feature>
<feature type="binding site" evidence="3">
    <location>
        <position position="400"/>
    </location>
    <ligand>
        <name>Mn(2+)</name>
        <dbReference type="ChEBI" id="CHEBI:29035"/>
    </ligand>
</feature>
<comment type="similarity">
    <text evidence="1 4">Belongs to the class-II DAHP synthase family.</text>
</comment>
<dbReference type="Proteomes" id="UP000078368">
    <property type="component" value="Unassembled WGS sequence"/>
</dbReference>
<keyword evidence="2 4" id="KW-0808">Transferase</keyword>
<dbReference type="Gene3D" id="3.20.20.70">
    <property type="entry name" value="Aldolase class I"/>
    <property type="match status" value="1"/>
</dbReference>
<keyword evidence="6" id="KW-1185">Reference proteome</keyword>
<dbReference type="SUPFAM" id="SSF51569">
    <property type="entry name" value="Aldolase"/>
    <property type="match status" value="1"/>
</dbReference>
<feature type="binding site" evidence="3">
    <location>
        <begin position="272"/>
        <end position="273"/>
    </location>
    <ligand>
        <name>phosphoenolpyruvate</name>
        <dbReference type="ChEBI" id="CHEBI:58702"/>
    </ligand>
</feature>
<dbReference type="GO" id="GO:0008652">
    <property type="term" value="P:amino acid biosynthetic process"/>
    <property type="evidence" value="ECO:0007669"/>
    <property type="project" value="UniProtKB-KW"/>
</dbReference>
<gene>
    <name evidence="5" type="ORF">A4H34_08885</name>
</gene>
<comment type="catalytic activity">
    <reaction evidence="4">
        <text>D-erythrose 4-phosphate + phosphoenolpyruvate + H2O = 7-phospho-2-dehydro-3-deoxy-D-arabino-heptonate + phosphate</text>
        <dbReference type="Rhea" id="RHEA:14717"/>
        <dbReference type="ChEBI" id="CHEBI:15377"/>
        <dbReference type="ChEBI" id="CHEBI:16897"/>
        <dbReference type="ChEBI" id="CHEBI:43474"/>
        <dbReference type="ChEBI" id="CHEBI:58394"/>
        <dbReference type="ChEBI" id="CHEBI:58702"/>
        <dbReference type="EC" id="2.5.1.54"/>
    </reaction>
</comment>
<dbReference type="GO" id="GO:0009073">
    <property type="term" value="P:aromatic amino acid family biosynthetic process"/>
    <property type="evidence" value="ECO:0007669"/>
    <property type="project" value="UniProtKB-KW"/>
</dbReference>
<sequence length="454" mass="50187">MLVRMFSNADSIDAFASWRSLPAEHQPRWPDETELNAVVGYLRTLPPLVFAGETDQLLEEMADASRGRAFVLMGGDCAESFAESTAERIRAKIRTILQMAVLLTYGSSVPVVKIGRMAGQYSKPRSSATEVHEGRELPSYFGDAVNGHEFTAESREPDPRRLIEAYQRSVATLNLIRAFTQGGFADLSKVHEWNQGFVANPAYARYETVAAEIDRAMRFMRAAGVDDQSLRTVDFYSAHEALILPYEDSLTRIDSRTGRPYNCSAHFLWVGERTRQPDGAHVEMLSKVANPIGVKIGPDAKPAEVLALVDRLNPGGKAGRLTLISRMGARKIADRLPAIVEAVRKDGRPVTWVTDPMHGNTISASNGMKTRRLEDILAEIKGFFAVHEELGTHPGGIHVELTGDDVTEVLGGAEEVVEDTLGERYRTLVDPRLNHQQSLEMAFIVAEMLRDVSL</sequence>
<evidence type="ECO:0000256" key="3">
    <source>
        <dbReference type="PIRSR" id="PIRSR602480-1"/>
    </source>
</evidence>
<dbReference type="STRING" id="1823756.A4H34_08885"/>
<dbReference type="Pfam" id="PF01474">
    <property type="entry name" value="DAHP_synth_2"/>
    <property type="match status" value="1"/>
</dbReference>
<dbReference type="PANTHER" id="PTHR21337:SF0">
    <property type="entry name" value="PHOSPHO-2-DEHYDRO-3-DEOXYHEPTONATE ALDOLASE"/>
    <property type="match status" value="1"/>
</dbReference>
<evidence type="ECO:0000256" key="4">
    <source>
        <dbReference type="RuleBase" id="RU363071"/>
    </source>
</evidence>
<dbReference type="UniPathway" id="UPA00053">
    <property type="reaction ID" value="UER00084"/>
</dbReference>
<comment type="pathway">
    <text evidence="4">Metabolic intermediate biosynthesis; chorismate biosynthesis; chorismate from D-erythrose 4-phosphate and phosphoenolpyruvate: step 1/7.</text>
</comment>
<evidence type="ECO:0000313" key="5">
    <source>
        <dbReference type="EMBL" id="OAP85217.1"/>
    </source>
</evidence>
<feature type="binding site" evidence="3">
    <location>
        <position position="430"/>
    </location>
    <ligand>
        <name>Mn(2+)</name>
        <dbReference type="ChEBI" id="CHEBI:29035"/>
    </ligand>
</feature>
<organism evidence="5 6">
    <name type="scientific">Peptidiphaga gingivicola</name>
    <dbReference type="NCBI Taxonomy" id="2741497"/>
    <lineage>
        <taxon>Bacteria</taxon>
        <taxon>Bacillati</taxon>
        <taxon>Actinomycetota</taxon>
        <taxon>Actinomycetes</taxon>
        <taxon>Actinomycetales</taxon>
        <taxon>Actinomycetaceae</taxon>
        <taxon>Peptidiphaga</taxon>
    </lineage>
</organism>
<keyword evidence="3" id="KW-0170">Cobalt</keyword>
<dbReference type="EMBL" id="LVZK01000003">
    <property type="protein sequence ID" value="OAP85217.1"/>
    <property type="molecule type" value="Genomic_DNA"/>
</dbReference>
<evidence type="ECO:0000313" key="6">
    <source>
        <dbReference type="Proteomes" id="UP000078368"/>
    </source>
</evidence>
<dbReference type="GO" id="GO:0009423">
    <property type="term" value="P:chorismate biosynthetic process"/>
    <property type="evidence" value="ECO:0007669"/>
    <property type="project" value="UniProtKB-UniPathway"/>
</dbReference>